<dbReference type="AlphaFoldDB" id="A0A1E3X6U2"/>
<dbReference type="EMBL" id="MAYW01000126">
    <property type="protein sequence ID" value="ODS31321.1"/>
    <property type="molecule type" value="Genomic_DNA"/>
</dbReference>
<dbReference type="InterPro" id="IPR010985">
    <property type="entry name" value="Ribbon_hlx_hlx"/>
</dbReference>
<organism evidence="1 2">
    <name type="scientific">Candidatus Scalindua rubra</name>
    <dbReference type="NCBI Taxonomy" id="1872076"/>
    <lineage>
        <taxon>Bacteria</taxon>
        <taxon>Pseudomonadati</taxon>
        <taxon>Planctomycetota</taxon>
        <taxon>Candidatus Brocadiia</taxon>
        <taxon>Candidatus Brocadiales</taxon>
        <taxon>Candidatus Scalinduaceae</taxon>
        <taxon>Candidatus Scalindua</taxon>
    </lineage>
</organism>
<accession>A0A1E3X6U2</accession>
<dbReference type="SUPFAM" id="SSF47598">
    <property type="entry name" value="Ribbon-helix-helix"/>
    <property type="match status" value="1"/>
</dbReference>
<sequence>MKTQVCIRLPDDLKKRIEVRAKRLHRNFSNQLEDYLKIALIGEDNPDLPFEFIRDILEAKAEKEAGLGKPFNLDS</sequence>
<dbReference type="Pfam" id="PF11903">
    <property type="entry name" value="ParD_like"/>
    <property type="match status" value="1"/>
</dbReference>
<evidence type="ECO:0000313" key="1">
    <source>
        <dbReference type="EMBL" id="ODS31321.1"/>
    </source>
</evidence>
<evidence type="ECO:0008006" key="3">
    <source>
        <dbReference type="Google" id="ProtNLM"/>
    </source>
</evidence>
<proteinExistence type="predicted"/>
<name>A0A1E3X6U2_9BACT</name>
<dbReference type="GO" id="GO:0006355">
    <property type="term" value="P:regulation of DNA-templated transcription"/>
    <property type="evidence" value="ECO:0007669"/>
    <property type="project" value="InterPro"/>
</dbReference>
<dbReference type="InterPro" id="IPR021831">
    <property type="entry name" value="ParD-like"/>
</dbReference>
<dbReference type="Proteomes" id="UP000094056">
    <property type="component" value="Unassembled WGS sequence"/>
</dbReference>
<reference evidence="1 2" key="1">
    <citation type="submission" date="2016-07" db="EMBL/GenBank/DDBJ databases">
        <title>Draft genome of Scalindua rubra, obtained from a brine-seawater interface in the Red Sea, sheds light on salt adaptation in anammox bacteria.</title>
        <authorList>
            <person name="Speth D.R."/>
            <person name="Lagkouvardos I."/>
            <person name="Wang Y."/>
            <person name="Qian P.-Y."/>
            <person name="Dutilh B.E."/>
            <person name="Jetten M.S."/>
        </authorList>
    </citation>
    <scope>NUCLEOTIDE SEQUENCE [LARGE SCALE GENOMIC DNA]</scope>
    <source>
        <strain evidence="1">BSI-1</strain>
    </source>
</reference>
<protein>
    <recommendedName>
        <fullName evidence="3">Arc-like DNA binding domain-containing protein</fullName>
    </recommendedName>
</protein>
<comment type="caution">
    <text evidence="1">The sequence shown here is derived from an EMBL/GenBank/DDBJ whole genome shotgun (WGS) entry which is preliminary data.</text>
</comment>
<evidence type="ECO:0000313" key="2">
    <source>
        <dbReference type="Proteomes" id="UP000094056"/>
    </source>
</evidence>
<gene>
    <name evidence="1" type="ORF">SCARUB_03550</name>
</gene>